<evidence type="ECO:0000313" key="16">
    <source>
        <dbReference type="EMBL" id="UXE60107.1"/>
    </source>
</evidence>
<evidence type="ECO:0000313" key="45">
    <source>
        <dbReference type="EMBL" id="UXE64326.1"/>
    </source>
</evidence>
<dbReference type="KEGG" id="wna:KA717_23525"/>
<dbReference type="EMBL" id="CP073041">
    <property type="protein sequence ID" value="UXE64192.1"/>
    <property type="molecule type" value="Genomic_DNA"/>
</dbReference>
<evidence type="ECO:0000313" key="2">
    <source>
        <dbReference type="EMBL" id="UXE58728.1"/>
    </source>
</evidence>
<dbReference type="EMBL" id="CP073041">
    <property type="protein sequence ID" value="UXE59277.1"/>
    <property type="molecule type" value="Genomic_DNA"/>
</dbReference>
<dbReference type="KEGG" id="wna:KA717_12730"/>
<dbReference type="KEGG" id="wna:KA717_39550"/>
<evidence type="ECO:0000313" key="7">
    <source>
        <dbReference type="EMBL" id="UXE59254.1"/>
    </source>
</evidence>
<dbReference type="EMBL" id="CP073041">
    <property type="protein sequence ID" value="UXE61538.1"/>
    <property type="molecule type" value="Genomic_DNA"/>
</dbReference>
<dbReference type="EMBL" id="CP073041">
    <property type="protein sequence ID" value="UXE59614.1"/>
    <property type="molecule type" value="Genomic_DNA"/>
</dbReference>
<dbReference type="KEGG" id="wna:KA717_13895"/>
<dbReference type="EMBL" id="CP073041">
    <property type="protein sequence ID" value="UXE64450.1"/>
    <property type="molecule type" value="Genomic_DNA"/>
</dbReference>
<evidence type="ECO:0000313" key="46">
    <source>
        <dbReference type="EMBL" id="UXE64450.1"/>
    </source>
</evidence>
<evidence type="ECO:0000313" key="39">
    <source>
        <dbReference type="EMBL" id="UXE63485.1"/>
    </source>
</evidence>
<dbReference type="KEGG" id="wna:KA717_32260"/>
<evidence type="ECO:0000313" key="10">
    <source>
        <dbReference type="EMBL" id="UXE59348.1"/>
    </source>
</evidence>
<dbReference type="KEGG" id="wna:KA717_27385"/>
<dbReference type="EMBL" id="CP073041">
    <property type="protein sequence ID" value="UXE62626.1"/>
    <property type="molecule type" value="Genomic_DNA"/>
</dbReference>
<dbReference type="KEGG" id="wna:KA717_11530"/>
<dbReference type="EMBL" id="CP073041">
    <property type="protein sequence ID" value="UXE64183.1"/>
    <property type="molecule type" value="Genomic_DNA"/>
</dbReference>
<dbReference type="EMBL" id="CP073041">
    <property type="protein sequence ID" value="UXE63923.1"/>
    <property type="molecule type" value="Genomic_DNA"/>
</dbReference>
<dbReference type="KEGG" id="wna:KA717_32665"/>
<accession>A0A977PWW9</accession>
<dbReference type="EMBL" id="CP073041">
    <property type="protein sequence ID" value="UXE60725.1"/>
    <property type="molecule type" value="Genomic_DNA"/>
</dbReference>
<proteinExistence type="predicted"/>
<evidence type="ECO:0000313" key="35">
    <source>
        <dbReference type="EMBL" id="UXE62748.1"/>
    </source>
</evidence>
<dbReference type="EMBL" id="CP073041">
    <property type="protein sequence ID" value="UXE62305.1"/>
    <property type="molecule type" value="Genomic_DNA"/>
</dbReference>
<dbReference type="EMBL" id="CP073041">
    <property type="protein sequence ID" value="UXE63021.1"/>
    <property type="molecule type" value="Genomic_DNA"/>
</dbReference>
<evidence type="ECO:0000313" key="24">
    <source>
        <dbReference type="EMBL" id="UXE61326.1"/>
    </source>
</evidence>
<evidence type="ECO:0000313" key="37">
    <source>
        <dbReference type="EMBL" id="UXE63252.1"/>
    </source>
</evidence>
<dbReference type="KEGG" id="wna:KA717_25620"/>
<dbReference type="KEGG" id="wna:KA717_13175"/>
<name>A0A977PWW9_9CYAN</name>
<dbReference type="KEGG" id="wna:KA717_05725"/>
<dbReference type="KEGG" id="wna:KA717_29800"/>
<dbReference type="KEGG" id="wna:KA717_32530"/>
<dbReference type="EMBL" id="CP073041">
    <property type="protein sequence ID" value="UXE60706.1"/>
    <property type="molecule type" value="Genomic_DNA"/>
</dbReference>
<dbReference type="EMBL" id="CP073041">
    <property type="protein sequence ID" value="UXE61326.1"/>
    <property type="molecule type" value="Genomic_DNA"/>
</dbReference>
<evidence type="ECO:0000313" key="25">
    <source>
        <dbReference type="EMBL" id="UXE61334.1"/>
    </source>
</evidence>
<evidence type="ECO:0000313" key="5">
    <source>
        <dbReference type="EMBL" id="UXE58952.1"/>
    </source>
</evidence>
<dbReference type="EMBL" id="CP073041">
    <property type="protein sequence ID" value="UXE60249.1"/>
    <property type="molecule type" value="Genomic_DNA"/>
</dbReference>
<dbReference type="KEGG" id="wna:KA717_33820"/>
<dbReference type="KEGG" id="wna:KA717_17740"/>
<dbReference type="KEGG" id="wna:KA717_18705"/>
<dbReference type="KEGG" id="wna:KA717_11695"/>
<reference evidence="30" key="1">
    <citation type="submission" date="2021-04" db="EMBL/GenBank/DDBJ databases">
        <title>Genome sequence of Woronichinia naegeliana from Washington state freshwater lake bloom.</title>
        <authorList>
            <person name="Dreher T.W."/>
        </authorList>
    </citation>
    <scope>NUCLEOTIDE SEQUENCE</scope>
    <source>
        <strain evidence="30">WA131</strain>
    </source>
</reference>
<evidence type="ECO:0000313" key="22">
    <source>
        <dbReference type="EMBL" id="UXE60706.1"/>
    </source>
</evidence>
<dbReference type="KEGG" id="wna:KA717_31295"/>
<evidence type="ECO:0000313" key="12">
    <source>
        <dbReference type="EMBL" id="UXE59491.1"/>
    </source>
</evidence>
<dbReference type="EMBL" id="CP073041">
    <property type="protein sequence ID" value="UXE64946.1"/>
    <property type="molecule type" value="Genomic_DNA"/>
</dbReference>
<dbReference type="EMBL" id="CP073041">
    <property type="protein sequence ID" value="UXE62022.1"/>
    <property type="molecule type" value="Genomic_DNA"/>
</dbReference>
<dbReference type="EMBL" id="CP073041">
    <property type="protein sequence ID" value="UXE60107.1"/>
    <property type="molecule type" value="Genomic_DNA"/>
</dbReference>
<dbReference type="KEGG" id="wna:KA717_28115"/>
<evidence type="ECO:0000313" key="4">
    <source>
        <dbReference type="EMBL" id="UXE58787.1"/>
    </source>
</evidence>
<dbReference type="EMBL" id="CP073041">
    <property type="protein sequence ID" value="UXE58778.1"/>
    <property type="molecule type" value="Genomic_DNA"/>
</dbReference>
<evidence type="ECO:0000313" key="33">
    <source>
        <dbReference type="EMBL" id="UXE62305.1"/>
    </source>
</evidence>
<evidence type="ECO:0000313" key="49">
    <source>
        <dbReference type="EMBL" id="UXE64947.1"/>
    </source>
</evidence>
<dbReference type="EMBL" id="CP073041">
    <property type="protein sequence ID" value="UXE64947.1"/>
    <property type="molecule type" value="Genomic_DNA"/>
</dbReference>
<dbReference type="EMBL" id="CP073041">
    <property type="protein sequence ID" value="UXE61778.1"/>
    <property type="molecule type" value="Genomic_DNA"/>
</dbReference>
<gene>
    <name evidence="27" type="ORF">KA717_00530</name>
    <name evidence="28" type="ORF">KA717_02135</name>
    <name evidence="29" type="ORF">KA717_02195</name>
    <name evidence="30" type="ORF">KA717_03790</name>
    <name evidence="31" type="ORF">KA717_03865</name>
    <name evidence="32" type="ORF">KA717_05595</name>
    <name evidence="33" type="ORF">KA717_05725</name>
    <name evidence="34" type="ORF">KA717_07730</name>
    <name evidence="35" type="ORF">KA717_08525</name>
    <name evidence="36" type="ORF">KA717_10280</name>
    <name evidence="48" type="ORF">KA717_11530</name>
    <name evidence="37" type="ORF">KA717_11695</name>
    <name evidence="49" type="ORF">KA717_11995</name>
    <name evidence="38" type="ORF">KA717_12730</name>
    <name evidence="39" type="ORF">KA717_13175</name>
    <name evidence="40" type="ORF">KA717_13895</name>
    <name evidence="41" type="ORF">KA717_14110</name>
    <name evidence="42" type="ORF">KA717_16085</name>
    <name evidence="43" type="ORF">KA717_17740</name>
    <name evidence="44" type="ORF">KA717_17830</name>
    <name evidence="45" type="ORF">KA717_18705</name>
    <name evidence="46" type="ORF">KA717_19440</name>
    <name evidence="47" type="ORF">KA717_20540</name>
    <name evidence="1" type="ORF">KA717_20695</name>
    <name evidence="2" type="ORF">KA717_22200</name>
    <name evidence="3" type="ORF">KA717_22485</name>
    <name evidence="4" type="ORF">KA717_22555</name>
    <name evidence="5" type="ORF">KA717_23525</name>
    <name evidence="6" type="ORF">KA717_25525</name>
    <name evidence="7" type="ORF">KA717_25620</name>
    <name evidence="8" type="ORF">KA717_25865</name>
    <name evidence="9" type="ORF">KA717_26075</name>
    <name evidence="10" type="ORF">KA717_26335</name>
    <name evidence="11" type="ORF">KA717_26585</name>
    <name evidence="12" type="ORF">KA717_27385</name>
    <name evidence="13" type="ORF">KA717_28115</name>
    <name evidence="14" type="ORF">KA717_28150</name>
    <name evidence="15" type="ORF">KA717_29800</name>
    <name evidence="16" type="ORF">KA717_31295</name>
    <name evidence="17" type="ORF">KA717_32260</name>
    <name evidence="18" type="ORF">KA717_32530</name>
    <name evidence="19" type="ORF">KA717_32665</name>
    <name evidence="20" type="ORF">KA717_33325</name>
    <name evidence="21" type="ORF">KA717_33820</name>
    <name evidence="22" type="ORF">KA717_35250</name>
    <name evidence="23" type="ORF">KA717_35385</name>
    <name evidence="24" type="ORF">KA717_39235</name>
    <name evidence="25" type="ORF">KA717_39305</name>
    <name evidence="26" type="ORF">KA717_39550</name>
</gene>
<dbReference type="EMBL" id="CP073041">
    <property type="protein sequence ID" value="UXE58787.1"/>
    <property type="molecule type" value="Genomic_DNA"/>
</dbReference>
<dbReference type="KEGG" id="wna:KA717_26585"/>
<dbReference type="KEGG" id="wna:KA717_25525"/>
<dbReference type="EMBL" id="CP073041">
    <property type="protein sequence ID" value="UXE59491.1"/>
    <property type="molecule type" value="Genomic_DNA"/>
</dbReference>
<organism evidence="30">
    <name type="scientific">Woronichinia naegeliana WA131</name>
    <dbReference type="NCBI Taxonomy" id="2824559"/>
    <lineage>
        <taxon>Bacteria</taxon>
        <taxon>Bacillati</taxon>
        <taxon>Cyanobacteriota</taxon>
        <taxon>Cyanophyceae</taxon>
        <taxon>Synechococcales</taxon>
        <taxon>Coelosphaeriaceae</taxon>
        <taxon>Woronichinia</taxon>
    </lineage>
</organism>
<dbReference type="EMBL" id="CP073041">
    <property type="protein sequence ID" value="UXE62288.1"/>
    <property type="molecule type" value="Genomic_DNA"/>
</dbReference>
<dbReference type="EMBL" id="CP073041">
    <property type="protein sequence ID" value="UXE61334.1"/>
    <property type="molecule type" value="Genomic_DNA"/>
</dbReference>
<dbReference type="EMBL" id="CP073041">
    <property type="protein sequence ID" value="UXE63412.1"/>
    <property type="molecule type" value="Genomic_DNA"/>
</dbReference>
<evidence type="ECO:0000313" key="26">
    <source>
        <dbReference type="EMBL" id="UXE61370.1"/>
    </source>
</evidence>
<evidence type="ECO:0000313" key="27">
    <source>
        <dbReference type="EMBL" id="UXE61538.1"/>
    </source>
</evidence>
<dbReference type="KEGG" id="wna:KA717_07730"/>
<evidence type="ECO:0000313" key="19">
    <source>
        <dbReference type="EMBL" id="UXE60297.1"/>
    </source>
</evidence>
<evidence type="ECO:0000313" key="29">
    <source>
        <dbReference type="EMBL" id="UXE61778.1"/>
    </source>
</evidence>
<dbReference type="KEGG" id="wna:KA717_16085"/>
<dbReference type="EMBL" id="CP073041">
    <property type="protein sequence ID" value="UXE59254.1"/>
    <property type="molecule type" value="Genomic_DNA"/>
</dbReference>
<evidence type="ECO:0000313" key="28">
    <source>
        <dbReference type="EMBL" id="UXE61772.1"/>
    </source>
</evidence>
<dbReference type="EMBL" id="CP073041">
    <property type="protein sequence ID" value="UXE59610.1"/>
    <property type="molecule type" value="Genomic_DNA"/>
</dbReference>
<dbReference type="KEGG" id="wna:KA717_03790"/>
<dbReference type="KEGG" id="wna:KA717_22485"/>
<dbReference type="EMBL" id="CP073041">
    <property type="protein sequence ID" value="UXE60386.1"/>
    <property type="molecule type" value="Genomic_DNA"/>
</dbReference>
<dbReference type="EMBL" id="CP073041">
    <property type="protein sequence ID" value="UXE58482.1"/>
    <property type="molecule type" value="Genomic_DNA"/>
</dbReference>
<dbReference type="EMBL" id="CP073041">
    <property type="protein sequence ID" value="UXE63485.1"/>
    <property type="molecule type" value="Genomic_DNA"/>
</dbReference>
<evidence type="ECO:0000313" key="47">
    <source>
        <dbReference type="EMBL" id="UXE64933.1"/>
    </source>
</evidence>
<dbReference type="KEGG" id="wna:KA717_05595"/>
<protein>
    <submittedName>
        <fullName evidence="30">Uncharacterized protein</fullName>
    </submittedName>
</protein>
<evidence type="ECO:0000313" key="1">
    <source>
        <dbReference type="EMBL" id="UXE58482.1"/>
    </source>
</evidence>
<evidence type="ECO:0000313" key="43">
    <source>
        <dbReference type="EMBL" id="UXE64183.1"/>
    </source>
</evidence>
<dbReference type="KEGG" id="wna:KA717_19440"/>
<evidence type="ECO:0000313" key="6">
    <source>
        <dbReference type="EMBL" id="UXE59243.1"/>
    </source>
</evidence>
<dbReference type="EMBL" id="CP073041">
    <property type="protein sequence ID" value="UXE59314.1"/>
    <property type="molecule type" value="Genomic_DNA"/>
</dbReference>
<evidence type="ECO:0000313" key="42">
    <source>
        <dbReference type="EMBL" id="UXE63923.1"/>
    </source>
</evidence>
<dbReference type="KEGG" id="wna:KA717_22200"/>
<dbReference type="EMBL" id="CP073041">
    <property type="protein sequence ID" value="UXE60282.1"/>
    <property type="molecule type" value="Genomic_DNA"/>
</dbReference>
<sequence length="80" mass="9183">MSEKSMLPIPPEEKALLKQHLTESARILRKYTEPEKQKDFGSIEVEVRTQMLEIVGPTMGEFFFQKGEKNGLETSEKSKP</sequence>
<dbReference type="EMBL" id="CP073041">
    <property type="protein sequence ID" value="UXE61772.1"/>
    <property type="molecule type" value="Genomic_DNA"/>
</dbReference>
<dbReference type="KEGG" id="wna:KA717_39305"/>
<dbReference type="EMBL" id="CP073041">
    <property type="protein sequence ID" value="UXE63252.1"/>
    <property type="molecule type" value="Genomic_DNA"/>
</dbReference>
<evidence type="ECO:0000313" key="40">
    <source>
        <dbReference type="EMBL" id="UXE63597.1"/>
    </source>
</evidence>
<evidence type="ECO:0000313" key="20">
    <source>
        <dbReference type="EMBL" id="UXE60386.1"/>
    </source>
</evidence>
<dbReference type="KEGG" id="wna:KA717_35250"/>
<dbReference type="KEGG" id="wna:KA717_02195"/>
<evidence type="ECO:0000313" key="3">
    <source>
        <dbReference type="EMBL" id="UXE58778.1"/>
    </source>
</evidence>
<dbReference type="EMBL" id="CP073041">
    <property type="protein sequence ID" value="UXE60473.1"/>
    <property type="molecule type" value="Genomic_DNA"/>
</dbReference>
<evidence type="ECO:0000313" key="23">
    <source>
        <dbReference type="EMBL" id="UXE60725.1"/>
    </source>
</evidence>
<evidence type="ECO:0000313" key="8">
    <source>
        <dbReference type="EMBL" id="UXE59277.1"/>
    </source>
</evidence>
<evidence type="ECO:0000313" key="18">
    <source>
        <dbReference type="EMBL" id="UXE60282.1"/>
    </source>
</evidence>
<dbReference type="EMBL" id="CP073041">
    <property type="protein sequence ID" value="UXE59857.1"/>
    <property type="molecule type" value="Genomic_DNA"/>
</dbReference>
<dbReference type="KEGG" id="wna:KA717_20695"/>
<dbReference type="EMBL" id="CP073041">
    <property type="protein sequence ID" value="UXE64933.1"/>
    <property type="molecule type" value="Genomic_DNA"/>
</dbReference>
<evidence type="ECO:0000313" key="41">
    <source>
        <dbReference type="EMBL" id="UXE63635.1"/>
    </source>
</evidence>
<evidence type="ECO:0000313" key="15">
    <source>
        <dbReference type="EMBL" id="UXE59857.1"/>
    </source>
</evidence>
<dbReference type="AlphaFoldDB" id="A0A977PWW9"/>
<evidence type="ECO:0000313" key="13">
    <source>
        <dbReference type="EMBL" id="UXE59610.1"/>
    </source>
</evidence>
<evidence type="ECO:0000313" key="11">
    <source>
        <dbReference type="EMBL" id="UXE59383.1"/>
    </source>
</evidence>
<dbReference type="EMBL" id="CP073041">
    <property type="protein sequence ID" value="UXE62748.1"/>
    <property type="molecule type" value="Genomic_DNA"/>
</dbReference>
<dbReference type="EMBL" id="CP073041">
    <property type="protein sequence ID" value="UXE63635.1"/>
    <property type="molecule type" value="Genomic_DNA"/>
</dbReference>
<evidence type="ECO:0000313" key="21">
    <source>
        <dbReference type="EMBL" id="UXE60473.1"/>
    </source>
</evidence>
<dbReference type="KEGG" id="wna:KA717_28150"/>
<dbReference type="KEGG" id="wna:KA717_14110"/>
<dbReference type="KEGG" id="wna:KA717_35385"/>
<dbReference type="KEGG" id="wna:KA717_02135"/>
<dbReference type="KEGG" id="wna:KA717_08525"/>
<dbReference type="EMBL" id="CP073041">
    <property type="protein sequence ID" value="UXE59348.1"/>
    <property type="molecule type" value="Genomic_DNA"/>
</dbReference>
<evidence type="ECO:0000313" key="31">
    <source>
        <dbReference type="EMBL" id="UXE62035.1"/>
    </source>
</evidence>
<dbReference type="EMBL" id="CP073041">
    <property type="protein sequence ID" value="UXE61370.1"/>
    <property type="molecule type" value="Genomic_DNA"/>
</dbReference>
<evidence type="ECO:0000313" key="14">
    <source>
        <dbReference type="EMBL" id="UXE59614.1"/>
    </source>
</evidence>
<dbReference type="KEGG" id="wna:KA717_22555"/>
<evidence type="ECO:0000313" key="38">
    <source>
        <dbReference type="EMBL" id="UXE63412.1"/>
    </source>
</evidence>
<evidence type="ECO:0000313" key="44">
    <source>
        <dbReference type="EMBL" id="UXE64192.1"/>
    </source>
</evidence>
<evidence type="ECO:0000313" key="34">
    <source>
        <dbReference type="EMBL" id="UXE62626.1"/>
    </source>
</evidence>
<evidence type="ECO:0000313" key="17">
    <source>
        <dbReference type="EMBL" id="UXE60249.1"/>
    </source>
</evidence>
<dbReference type="KEGG" id="wna:KA717_10280"/>
<dbReference type="KEGG" id="wna:KA717_39235"/>
<dbReference type="KEGG" id="wna:KA717_17830"/>
<dbReference type="EMBL" id="CP073041">
    <property type="protein sequence ID" value="UXE60297.1"/>
    <property type="molecule type" value="Genomic_DNA"/>
</dbReference>
<evidence type="ECO:0000313" key="32">
    <source>
        <dbReference type="EMBL" id="UXE62288.1"/>
    </source>
</evidence>
<dbReference type="Proteomes" id="UP001065613">
    <property type="component" value="Chromosome"/>
</dbReference>
<evidence type="ECO:0000313" key="30">
    <source>
        <dbReference type="EMBL" id="UXE62022.1"/>
    </source>
</evidence>
<dbReference type="EMBL" id="CP073041">
    <property type="protein sequence ID" value="UXE59243.1"/>
    <property type="molecule type" value="Genomic_DNA"/>
</dbReference>
<dbReference type="EMBL" id="CP073041">
    <property type="protein sequence ID" value="UXE64326.1"/>
    <property type="molecule type" value="Genomic_DNA"/>
</dbReference>
<evidence type="ECO:0000313" key="9">
    <source>
        <dbReference type="EMBL" id="UXE59314.1"/>
    </source>
</evidence>
<dbReference type="EMBL" id="CP073041">
    <property type="protein sequence ID" value="UXE58952.1"/>
    <property type="molecule type" value="Genomic_DNA"/>
</dbReference>
<evidence type="ECO:0000313" key="36">
    <source>
        <dbReference type="EMBL" id="UXE63021.1"/>
    </source>
</evidence>
<dbReference type="KEGG" id="wna:KA717_00530"/>
<evidence type="ECO:0000313" key="48">
    <source>
        <dbReference type="EMBL" id="UXE64946.1"/>
    </source>
</evidence>
<dbReference type="KEGG" id="wna:KA717_26075"/>
<dbReference type="KEGG" id="wna:KA717_11995"/>
<dbReference type="EMBL" id="CP073041">
    <property type="protein sequence ID" value="UXE63597.1"/>
    <property type="molecule type" value="Genomic_DNA"/>
</dbReference>
<dbReference type="KEGG" id="wna:KA717_33325"/>
<dbReference type="EMBL" id="CP073041">
    <property type="protein sequence ID" value="UXE59383.1"/>
    <property type="molecule type" value="Genomic_DNA"/>
</dbReference>
<dbReference type="KEGG" id="wna:KA717_20540"/>
<dbReference type="EMBL" id="CP073041">
    <property type="protein sequence ID" value="UXE62035.1"/>
    <property type="molecule type" value="Genomic_DNA"/>
</dbReference>
<dbReference type="KEGG" id="wna:KA717_03865"/>
<dbReference type="KEGG" id="wna:KA717_25865"/>
<dbReference type="KEGG" id="wna:KA717_26335"/>
<dbReference type="EMBL" id="CP073041">
    <property type="protein sequence ID" value="UXE58728.1"/>
    <property type="molecule type" value="Genomic_DNA"/>
</dbReference>